<evidence type="ECO:0000256" key="1">
    <source>
        <dbReference type="ARBA" id="ARBA00006738"/>
    </source>
</evidence>
<dbReference type="RefSeq" id="WP_109387401.1">
    <property type="nucleotide sequence ID" value="NZ_QETF01000004.1"/>
</dbReference>
<dbReference type="Proteomes" id="UP000245293">
    <property type="component" value="Unassembled WGS sequence"/>
</dbReference>
<dbReference type="OrthoDB" id="9812968at2"/>
<dbReference type="AlphaFoldDB" id="A0A2V1P755"/>
<dbReference type="InterPro" id="IPR003509">
    <property type="entry name" value="UPF0102_YraN-like"/>
</dbReference>
<sequence>MKPASHKGLTAFHAGQAAEHCVARHYERRGYIAEARRWRSQAGEVDLIARDGTQTVFIEVKKARDHPAAAARIAPVQARRIMAAALDYLDATGRGADSEMRFDVALVDGTGRVEVVENAFMT</sequence>
<organism evidence="3 4">
    <name type="scientific">Salibaculum griseiflavum</name>
    <dbReference type="NCBI Taxonomy" id="1914409"/>
    <lineage>
        <taxon>Bacteria</taxon>
        <taxon>Pseudomonadati</taxon>
        <taxon>Pseudomonadota</taxon>
        <taxon>Alphaproteobacteria</taxon>
        <taxon>Rhodobacterales</taxon>
        <taxon>Roseobacteraceae</taxon>
        <taxon>Salibaculum</taxon>
    </lineage>
</organism>
<dbReference type="InterPro" id="IPR011856">
    <property type="entry name" value="tRNA_endonuc-like_dom_sf"/>
</dbReference>
<reference evidence="4" key="1">
    <citation type="submission" date="2018-05" db="EMBL/GenBank/DDBJ databases">
        <authorList>
            <person name="Du Z."/>
            <person name="Wang X."/>
        </authorList>
    </citation>
    <scope>NUCLEOTIDE SEQUENCE [LARGE SCALE GENOMIC DNA]</scope>
    <source>
        <strain evidence="4">WDS4C29</strain>
    </source>
</reference>
<proteinExistence type="inferred from homology"/>
<dbReference type="PANTHER" id="PTHR34039:SF1">
    <property type="entry name" value="UPF0102 PROTEIN YRAN"/>
    <property type="match status" value="1"/>
</dbReference>
<dbReference type="GO" id="GO:0003676">
    <property type="term" value="F:nucleic acid binding"/>
    <property type="evidence" value="ECO:0007669"/>
    <property type="project" value="InterPro"/>
</dbReference>
<dbReference type="SUPFAM" id="SSF52980">
    <property type="entry name" value="Restriction endonuclease-like"/>
    <property type="match status" value="1"/>
</dbReference>
<evidence type="ECO:0000313" key="3">
    <source>
        <dbReference type="EMBL" id="PWG17664.1"/>
    </source>
</evidence>
<protein>
    <recommendedName>
        <fullName evidence="2">UPF0102 protein DFK10_05435</fullName>
    </recommendedName>
</protein>
<comment type="similarity">
    <text evidence="1 2">Belongs to the UPF0102 family.</text>
</comment>
<keyword evidence="4" id="KW-1185">Reference proteome</keyword>
<dbReference type="InterPro" id="IPR011335">
    <property type="entry name" value="Restrct_endonuc-II-like"/>
</dbReference>
<dbReference type="Gene3D" id="3.40.1350.10">
    <property type="match status" value="1"/>
</dbReference>
<evidence type="ECO:0000256" key="2">
    <source>
        <dbReference type="HAMAP-Rule" id="MF_00048"/>
    </source>
</evidence>
<gene>
    <name evidence="3" type="ORF">DFK10_05435</name>
</gene>
<name>A0A2V1P755_9RHOB</name>
<dbReference type="Pfam" id="PF02021">
    <property type="entry name" value="UPF0102"/>
    <property type="match status" value="1"/>
</dbReference>
<dbReference type="HAMAP" id="MF_00048">
    <property type="entry name" value="UPF0102"/>
    <property type="match status" value="1"/>
</dbReference>
<evidence type="ECO:0000313" key="4">
    <source>
        <dbReference type="Proteomes" id="UP000245293"/>
    </source>
</evidence>
<dbReference type="EMBL" id="QETF01000004">
    <property type="protein sequence ID" value="PWG17664.1"/>
    <property type="molecule type" value="Genomic_DNA"/>
</dbReference>
<comment type="caution">
    <text evidence="3">The sequence shown here is derived from an EMBL/GenBank/DDBJ whole genome shotgun (WGS) entry which is preliminary data.</text>
</comment>
<dbReference type="PANTHER" id="PTHR34039">
    <property type="entry name" value="UPF0102 PROTEIN YRAN"/>
    <property type="match status" value="1"/>
</dbReference>
<accession>A0A2V1P755</accession>